<organism evidence="8 9">
    <name type="scientific">Amycolatopsis alba DSM 44262</name>
    <dbReference type="NCBI Taxonomy" id="1125972"/>
    <lineage>
        <taxon>Bacteria</taxon>
        <taxon>Bacillati</taxon>
        <taxon>Actinomycetota</taxon>
        <taxon>Actinomycetes</taxon>
        <taxon>Pseudonocardiales</taxon>
        <taxon>Pseudonocardiaceae</taxon>
        <taxon>Amycolatopsis</taxon>
    </lineage>
</organism>
<feature type="transmembrane region" description="Helical" evidence="6">
    <location>
        <begin position="48"/>
        <end position="66"/>
    </location>
</feature>
<name>A0A229RFH2_AMYAL</name>
<evidence type="ECO:0000256" key="2">
    <source>
        <dbReference type="ARBA" id="ARBA00022475"/>
    </source>
</evidence>
<evidence type="ECO:0000313" key="9">
    <source>
        <dbReference type="Proteomes" id="UP000215563"/>
    </source>
</evidence>
<keyword evidence="2" id="KW-1003">Cell membrane</keyword>
<gene>
    <name evidence="8" type="ORF">CFP75_31230</name>
</gene>
<comment type="caution">
    <text evidence="8">The sequence shown here is derived from an EMBL/GenBank/DDBJ whole genome shotgun (WGS) entry which is preliminary data.</text>
</comment>
<reference evidence="8 9" key="1">
    <citation type="submission" date="2017-07" db="EMBL/GenBank/DDBJ databases">
        <title>Amycolatopsis alba DSM 44262 Genome sequencing and assembly.</title>
        <authorList>
            <person name="Kaur N."/>
            <person name="Mayilraj S."/>
        </authorList>
    </citation>
    <scope>NUCLEOTIDE SEQUENCE [LARGE SCALE GENOMIC DNA]</scope>
    <source>
        <strain evidence="8 9">DSM 44262</strain>
    </source>
</reference>
<keyword evidence="4 6" id="KW-1133">Transmembrane helix</keyword>
<keyword evidence="5 6" id="KW-0472">Membrane</keyword>
<dbReference type="Pfam" id="PF13396">
    <property type="entry name" value="PLDc_N"/>
    <property type="match status" value="1"/>
</dbReference>
<evidence type="ECO:0000256" key="3">
    <source>
        <dbReference type="ARBA" id="ARBA00022692"/>
    </source>
</evidence>
<evidence type="ECO:0000256" key="5">
    <source>
        <dbReference type="ARBA" id="ARBA00023136"/>
    </source>
</evidence>
<dbReference type="AlphaFoldDB" id="A0A229RFH2"/>
<dbReference type="Proteomes" id="UP000215563">
    <property type="component" value="Unassembled WGS sequence"/>
</dbReference>
<accession>A0A229RFH2</accession>
<evidence type="ECO:0000256" key="6">
    <source>
        <dbReference type="SAM" id="Phobius"/>
    </source>
</evidence>
<evidence type="ECO:0000313" key="8">
    <source>
        <dbReference type="EMBL" id="OXM45422.1"/>
    </source>
</evidence>
<evidence type="ECO:0000256" key="4">
    <source>
        <dbReference type="ARBA" id="ARBA00022989"/>
    </source>
</evidence>
<evidence type="ECO:0000259" key="7">
    <source>
        <dbReference type="Pfam" id="PF13396"/>
    </source>
</evidence>
<keyword evidence="9" id="KW-1185">Reference proteome</keyword>
<dbReference type="OrthoDB" id="5125307at2"/>
<comment type="subcellular location">
    <subcellularLocation>
        <location evidence="1">Cell membrane</location>
        <topology evidence="1">Multi-pass membrane protein</topology>
    </subcellularLocation>
</comment>
<evidence type="ECO:0000256" key="1">
    <source>
        <dbReference type="ARBA" id="ARBA00004651"/>
    </source>
</evidence>
<feature type="domain" description="Cardiolipin synthase N-terminal" evidence="7">
    <location>
        <begin position="27"/>
        <end position="68"/>
    </location>
</feature>
<dbReference type="RefSeq" id="WP_039794486.1">
    <property type="nucleotide sequence ID" value="NZ_KB913032.1"/>
</dbReference>
<protein>
    <recommendedName>
        <fullName evidence="7">Cardiolipin synthase N-terminal domain-containing protein</fullName>
    </recommendedName>
</protein>
<proteinExistence type="predicted"/>
<keyword evidence="3 6" id="KW-0812">Transmembrane</keyword>
<dbReference type="GO" id="GO:0005886">
    <property type="term" value="C:plasma membrane"/>
    <property type="evidence" value="ECO:0007669"/>
    <property type="project" value="UniProtKB-SubCell"/>
</dbReference>
<dbReference type="EMBL" id="NMQU01000104">
    <property type="protein sequence ID" value="OXM45422.1"/>
    <property type="molecule type" value="Genomic_DNA"/>
</dbReference>
<dbReference type="InterPro" id="IPR027379">
    <property type="entry name" value="CLS_N"/>
</dbReference>
<sequence length="81" mass="8900">MNKRSGTQRKPRAGVLGFLAGMQITLAAAAWSDLAVRPADEIRGSKRRWALIIAINFVGPIAYFTWGRRPMDPAGHPIETP</sequence>